<organism evidence="2 3">
    <name type="scientific">Rhizoctonia solani</name>
    <dbReference type="NCBI Taxonomy" id="456999"/>
    <lineage>
        <taxon>Eukaryota</taxon>
        <taxon>Fungi</taxon>
        <taxon>Dikarya</taxon>
        <taxon>Basidiomycota</taxon>
        <taxon>Agaricomycotina</taxon>
        <taxon>Agaricomycetes</taxon>
        <taxon>Cantharellales</taxon>
        <taxon>Ceratobasidiaceae</taxon>
        <taxon>Rhizoctonia</taxon>
    </lineage>
</organism>
<proteinExistence type="inferred from homology"/>
<dbReference type="SUPFAM" id="SSF89095">
    <property type="entry name" value="GatB/YqeY motif"/>
    <property type="match status" value="1"/>
</dbReference>
<dbReference type="GO" id="GO:0005739">
    <property type="term" value="C:mitochondrion"/>
    <property type="evidence" value="ECO:0007669"/>
    <property type="project" value="UniProtKB-SubCell"/>
</dbReference>
<dbReference type="InterPro" id="IPR019004">
    <property type="entry name" value="YqeY/Aim41"/>
</dbReference>
<dbReference type="PANTHER" id="PTHR28055">
    <property type="entry name" value="ALTERED INHERITANCE OF MITOCHONDRIA PROTEIN 41, MITOCHONDRIAL"/>
    <property type="match status" value="1"/>
</dbReference>
<dbReference type="EMBL" id="CAJMWR010001353">
    <property type="protein sequence ID" value="CAE6423633.1"/>
    <property type="molecule type" value="Genomic_DNA"/>
</dbReference>
<dbReference type="Pfam" id="PF09424">
    <property type="entry name" value="YqeY"/>
    <property type="match status" value="1"/>
</dbReference>
<dbReference type="InterPro" id="IPR003789">
    <property type="entry name" value="Asn/Gln_tRNA_amidoTrase-B-like"/>
</dbReference>
<accession>A0A8H2XCR6</accession>
<dbReference type="GO" id="GO:0016884">
    <property type="term" value="F:carbon-nitrogen ligase activity, with glutamine as amido-N-donor"/>
    <property type="evidence" value="ECO:0007669"/>
    <property type="project" value="UniProtKB-UniRule"/>
</dbReference>
<dbReference type="Proteomes" id="UP000663840">
    <property type="component" value="Unassembled WGS sequence"/>
</dbReference>
<comment type="caution">
    <text evidence="2">The sequence shown here is derived from an EMBL/GenBank/DDBJ whole genome shotgun (WGS) entry which is preliminary data.</text>
</comment>
<name>A0A8H2XCR6_9AGAM</name>
<evidence type="ECO:0000256" key="1">
    <source>
        <dbReference type="RuleBase" id="RU365099"/>
    </source>
</evidence>
<protein>
    <recommendedName>
        <fullName evidence="1">Altered inheritance of mitochondria protein 41</fullName>
    </recommendedName>
</protein>
<evidence type="ECO:0000313" key="2">
    <source>
        <dbReference type="EMBL" id="CAE6423633.1"/>
    </source>
</evidence>
<sequence length="198" mass="21993">MVYRQLLHARPRIVLRSSLPRLYIAPRGATARYFASELNTADVRTRLREELKQAMKAKDSFRSTTIRSALAEITNADKANKGTLIADDNILSLLQKSIARRTESASQFRSASRNDLAEKEEAECQVLSGFLPAQLSEEEIENRLREAFSKLESTTGNPGALVGKLMKAFYETTERASVQADAVSKKAREIIQSAASSK</sequence>
<keyword evidence="1" id="KW-0496">Mitochondrion</keyword>
<reference evidence="2" key="1">
    <citation type="submission" date="2021-01" db="EMBL/GenBank/DDBJ databases">
        <authorList>
            <person name="Kaushik A."/>
        </authorList>
    </citation>
    <scope>NUCLEOTIDE SEQUENCE</scope>
    <source>
        <strain evidence="2">AG1-1A</strain>
    </source>
</reference>
<dbReference type="PANTHER" id="PTHR28055:SF1">
    <property type="entry name" value="ALTERED INHERITANCE OF MITOCHONDRIA PROTEIN 41, MITOCHONDRIAL"/>
    <property type="match status" value="1"/>
</dbReference>
<comment type="similarity">
    <text evidence="1">Belongs to the AIM41 family.</text>
</comment>
<gene>
    <name evidence="1" type="primary">AIM41</name>
    <name evidence="2" type="ORF">RDB_LOCUS57411</name>
</gene>
<dbReference type="Gene3D" id="1.10.1510.10">
    <property type="entry name" value="Uncharacterised protein YqeY/AIM41 PF09424, N-terminal domain"/>
    <property type="match status" value="1"/>
</dbReference>
<evidence type="ECO:0000313" key="3">
    <source>
        <dbReference type="Proteomes" id="UP000663840"/>
    </source>
</evidence>
<dbReference type="AlphaFoldDB" id="A0A8H2XCR6"/>
<comment type="subcellular location">
    <subcellularLocation>
        <location evidence="1">Mitochondrion</location>
    </subcellularLocation>
</comment>
<dbReference type="InterPro" id="IPR042184">
    <property type="entry name" value="YqeY/Aim41_N"/>
</dbReference>